<accession>A0AAI9SUT1</accession>
<evidence type="ECO:0000256" key="5">
    <source>
        <dbReference type="ARBA" id="ARBA00023242"/>
    </source>
</evidence>
<dbReference type="InterPro" id="IPR035979">
    <property type="entry name" value="RBD_domain_sf"/>
</dbReference>
<dbReference type="SUPFAM" id="SSF54928">
    <property type="entry name" value="RNA-binding domain, RBD"/>
    <property type="match status" value="1"/>
</dbReference>
<feature type="region of interest" description="Disordered" evidence="7">
    <location>
        <begin position="229"/>
        <end position="303"/>
    </location>
</feature>
<dbReference type="InterPro" id="IPR050374">
    <property type="entry name" value="RRT5_SRSF_SR"/>
</dbReference>
<dbReference type="InterPro" id="IPR000504">
    <property type="entry name" value="RRM_dom"/>
</dbReference>
<dbReference type="GO" id="GO:0003729">
    <property type="term" value="F:mRNA binding"/>
    <property type="evidence" value="ECO:0007669"/>
    <property type="project" value="TreeGrafter"/>
</dbReference>
<keyword evidence="2" id="KW-0507">mRNA processing</keyword>
<dbReference type="Proteomes" id="UP001202479">
    <property type="component" value="Unassembled WGS sequence"/>
</dbReference>
<evidence type="ECO:0000256" key="4">
    <source>
        <dbReference type="ARBA" id="ARBA00022884"/>
    </source>
</evidence>
<feature type="region of interest" description="Disordered" evidence="7">
    <location>
        <begin position="161"/>
        <end position="180"/>
    </location>
</feature>
<evidence type="ECO:0000256" key="6">
    <source>
        <dbReference type="PROSITE-ProRule" id="PRU00176"/>
    </source>
</evidence>
<evidence type="ECO:0000256" key="3">
    <source>
        <dbReference type="ARBA" id="ARBA00022737"/>
    </source>
</evidence>
<dbReference type="RefSeq" id="XP_049178976.1">
    <property type="nucleotide sequence ID" value="XM_049325353.1"/>
</dbReference>
<sequence length="303" mass="33079">MSGPPTKQLFVRPIRYETTKEDLEDFFAAAAPVIDSRLMEGYAFVTFETEEDAARALEKFADTTFQGEPLQIEFAKERKEDTRGKFRLKILGLPEGTAWQDVKDFVRDKTNFQPSFVKVFRDFDSGDTVCNMEFQSGDELEKAIPLLDKAEYNDITISAEEDTSPYVPPPRRGGFRGRGGYDGGFRGGRGGYGDRGGFRGGRGGGYGYGGGRGGGYGYGDRDGFRGGRGGGFGDRGGFRGGRGGGYGDRGGFRGGRGGYERSGRGGYGDRGGYERGERGGSDRGDNYGERPGSYNRERSPTRF</sequence>
<evidence type="ECO:0000256" key="7">
    <source>
        <dbReference type="SAM" id="MobiDB-lite"/>
    </source>
</evidence>
<dbReference type="InterPro" id="IPR012677">
    <property type="entry name" value="Nucleotide-bd_a/b_plait_sf"/>
</dbReference>
<dbReference type="Pfam" id="PF00076">
    <property type="entry name" value="RRM_1"/>
    <property type="match status" value="1"/>
</dbReference>
<name>A0AAI9SUT1_9ASCO</name>
<comment type="caution">
    <text evidence="9">The sequence shown here is derived from an EMBL/GenBank/DDBJ whole genome shotgun (WGS) entry which is preliminary data.</text>
</comment>
<dbReference type="GO" id="GO:0006397">
    <property type="term" value="P:mRNA processing"/>
    <property type="evidence" value="ECO:0007669"/>
    <property type="project" value="UniProtKB-KW"/>
</dbReference>
<organism evidence="9 10">
    <name type="scientific">Candida oxycetoniae</name>
    <dbReference type="NCBI Taxonomy" id="497107"/>
    <lineage>
        <taxon>Eukaryota</taxon>
        <taxon>Fungi</taxon>
        <taxon>Dikarya</taxon>
        <taxon>Ascomycota</taxon>
        <taxon>Saccharomycotina</taxon>
        <taxon>Pichiomycetes</taxon>
        <taxon>Debaryomycetaceae</taxon>
        <taxon>Candida/Lodderomyces clade</taxon>
        <taxon>Candida</taxon>
    </lineage>
</organism>
<dbReference type="GeneID" id="73381579"/>
<comment type="subcellular location">
    <subcellularLocation>
        <location evidence="1">Nucleus</location>
    </subcellularLocation>
</comment>
<dbReference type="Gene3D" id="3.30.70.330">
    <property type="match status" value="2"/>
</dbReference>
<dbReference type="EMBL" id="JAHUZD010000132">
    <property type="protein sequence ID" value="KAI3403229.1"/>
    <property type="molecule type" value="Genomic_DNA"/>
</dbReference>
<feature type="domain" description="RRM" evidence="8">
    <location>
        <begin position="7"/>
        <end position="77"/>
    </location>
</feature>
<protein>
    <recommendedName>
        <fullName evidence="8">RRM domain-containing protein</fullName>
    </recommendedName>
</protein>
<keyword evidence="5" id="KW-0539">Nucleus</keyword>
<evidence type="ECO:0000313" key="10">
    <source>
        <dbReference type="Proteomes" id="UP001202479"/>
    </source>
</evidence>
<dbReference type="GO" id="GO:0005634">
    <property type="term" value="C:nucleus"/>
    <property type="evidence" value="ECO:0007669"/>
    <property type="project" value="UniProtKB-SubCell"/>
</dbReference>
<gene>
    <name evidence="9" type="ORF">KGF56_003964</name>
</gene>
<keyword evidence="10" id="KW-1185">Reference proteome</keyword>
<evidence type="ECO:0000256" key="1">
    <source>
        <dbReference type="ARBA" id="ARBA00004123"/>
    </source>
</evidence>
<evidence type="ECO:0000259" key="8">
    <source>
        <dbReference type="PROSITE" id="PS50102"/>
    </source>
</evidence>
<feature type="compositionally biased region" description="Basic and acidic residues" evidence="7">
    <location>
        <begin position="271"/>
        <end position="288"/>
    </location>
</feature>
<feature type="compositionally biased region" description="Gly residues" evidence="7">
    <location>
        <begin position="229"/>
        <end position="257"/>
    </location>
</feature>
<dbReference type="SMART" id="SM00360">
    <property type="entry name" value="RRM"/>
    <property type="match status" value="2"/>
</dbReference>
<dbReference type="PANTHER" id="PTHR23003:SF62">
    <property type="entry name" value="SERINE_ARGININE (SR)-TYPE SHUTTLING MRNA BINDING PROTEIN NPL3"/>
    <property type="match status" value="1"/>
</dbReference>
<dbReference type="AlphaFoldDB" id="A0AAI9SUT1"/>
<proteinExistence type="predicted"/>
<evidence type="ECO:0000256" key="2">
    <source>
        <dbReference type="ARBA" id="ARBA00022664"/>
    </source>
</evidence>
<dbReference type="PROSITE" id="PS50102">
    <property type="entry name" value="RRM"/>
    <property type="match status" value="1"/>
</dbReference>
<reference evidence="9" key="1">
    <citation type="journal article" date="2022" name="DNA Res.">
        <title>Genome analysis of five recently described species of the CUG-Ser clade uncovers Candida theae as a new hybrid lineage with pathogenic potential in the Candida parapsilosis species complex.</title>
        <authorList>
            <person name="Mixao V."/>
            <person name="Del Olmo V."/>
            <person name="Hegedusova E."/>
            <person name="Saus E."/>
            <person name="Pryszcz L."/>
            <person name="Cillingova A."/>
            <person name="Nosek J."/>
            <person name="Gabaldon T."/>
        </authorList>
    </citation>
    <scope>NUCLEOTIDE SEQUENCE</scope>
    <source>
        <strain evidence="9">CBS 10844</strain>
    </source>
</reference>
<dbReference type="PANTHER" id="PTHR23003">
    <property type="entry name" value="RNA RECOGNITION MOTIF RRM DOMAIN CONTAINING PROTEIN"/>
    <property type="match status" value="1"/>
</dbReference>
<evidence type="ECO:0000313" key="9">
    <source>
        <dbReference type="EMBL" id="KAI3403229.1"/>
    </source>
</evidence>
<keyword evidence="3" id="KW-0677">Repeat</keyword>
<keyword evidence="4 6" id="KW-0694">RNA-binding</keyword>
<dbReference type="GO" id="GO:0005737">
    <property type="term" value="C:cytoplasm"/>
    <property type="evidence" value="ECO:0007669"/>
    <property type="project" value="TreeGrafter"/>
</dbReference>